<evidence type="ECO:0000313" key="8">
    <source>
        <dbReference type="EMBL" id="THD18871.1"/>
    </source>
</evidence>
<feature type="domain" description="SAM-dependent MTase RsmB/NOP-type" evidence="7">
    <location>
        <begin position="1"/>
        <end position="261"/>
    </location>
</feature>
<accession>A0A2H1BT73</accession>
<feature type="binding site" evidence="5">
    <location>
        <position position="95"/>
    </location>
    <ligand>
        <name>S-adenosyl-L-methionine</name>
        <dbReference type="ChEBI" id="CHEBI:59789"/>
    </ligand>
</feature>
<protein>
    <submittedName>
        <fullName evidence="8">Methyltransferase NSUN5</fullName>
    </submittedName>
</protein>
<dbReference type="GO" id="GO:0005730">
    <property type="term" value="C:nucleolus"/>
    <property type="evidence" value="ECO:0007669"/>
    <property type="project" value="TreeGrafter"/>
</dbReference>
<proteinExistence type="inferred from homology"/>
<feature type="region of interest" description="Disordered" evidence="6">
    <location>
        <begin position="115"/>
        <end position="143"/>
    </location>
</feature>
<sequence length="317" mass="35733">MSETLSQFCLADCVQKYRVLRSTVYCFLSTKSFRRLCSHLVESGVQRLSVHGPVPSNQNAEHGSTQPLVEALCTDFLALEPHDPRFARVQSILLDPSCSGSGLKFRQPDGPNILSVSGKQPCNTADVTDQRDQDDAVERSEQPEQRLKRLANLQAQLLRHAFQFPNVKRVVYSTCSVYSQENEQVVAEMLNSFGHLFTLEPIWVQKDQTEHISGNASKPTPSHSPVWENRGLSEYGCEPCLRTISNKDLTNGFFVACFCRVPEEKPGVKREYQVPVESQTNVKRPRSATGENSTSAKPLSKKTKQRRKKKRHQTADR</sequence>
<dbReference type="InterPro" id="IPR029063">
    <property type="entry name" value="SAM-dependent_MTases_sf"/>
</dbReference>
<dbReference type="EMBL" id="JXXN02008212">
    <property type="protein sequence ID" value="THD18871.1"/>
    <property type="molecule type" value="Genomic_DNA"/>
</dbReference>
<feature type="binding site" evidence="5">
    <location>
        <position position="75"/>
    </location>
    <ligand>
        <name>S-adenosyl-L-methionine</name>
        <dbReference type="ChEBI" id="CHEBI:59789"/>
    </ligand>
</feature>
<dbReference type="PANTHER" id="PTHR22807:SF4">
    <property type="entry name" value="28S RRNA (CYTOSINE-C(5))-METHYLTRANSFERASE"/>
    <property type="match status" value="1"/>
</dbReference>
<comment type="caution">
    <text evidence="8">The sequence shown here is derived from an EMBL/GenBank/DDBJ whole genome shotgun (WGS) entry which is preliminary data.</text>
</comment>
<dbReference type="InterPro" id="IPR049560">
    <property type="entry name" value="MeTrfase_RsmB-F_NOP2_cat"/>
</dbReference>
<dbReference type="PANTHER" id="PTHR22807">
    <property type="entry name" value="NOP2 YEAST -RELATED NOL1/NOP2/FMU SUN DOMAIN-CONTAINING"/>
    <property type="match status" value="1"/>
</dbReference>
<evidence type="ECO:0000256" key="3">
    <source>
        <dbReference type="ARBA" id="ARBA00022691"/>
    </source>
</evidence>
<dbReference type="PROSITE" id="PS51686">
    <property type="entry name" value="SAM_MT_RSMB_NOP"/>
    <property type="match status" value="1"/>
</dbReference>
<dbReference type="GO" id="GO:0008173">
    <property type="term" value="F:RNA methyltransferase activity"/>
    <property type="evidence" value="ECO:0007669"/>
    <property type="project" value="InterPro"/>
</dbReference>
<gene>
    <name evidence="8" type="ORF">D915_010514</name>
</gene>
<dbReference type="Gene3D" id="3.40.50.150">
    <property type="entry name" value="Vaccinia Virus protein VP39"/>
    <property type="match status" value="1"/>
</dbReference>
<evidence type="ECO:0000256" key="4">
    <source>
        <dbReference type="ARBA" id="ARBA00022884"/>
    </source>
</evidence>
<comment type="caution">
    <text evidence="5">Lacks conserved residue(s) required for the propagation of feature annotation.</text>
</comment>
<dbReference type="GO" id="GO:0070475">
    <property type="term" value="P:rRNA base methylation"/>
    <property type="evidence" value="ECO:0007669"/>
    <property type="project" value="TreeGrafter"/>
</dbReference>
<feature type="active site" description="Nucleophile" evidence="5">
    <location>
        <position position="175"/>
    </location>
</feature>
<dbReference type="InterPro" id="IPR001678">
    <property type="entry name" value="MeTrfase_RsmB-F_NOP2_dom"/>
</dbReference>
<dbReference type="PRINTS" id="PR02008">
    <property type="entry name" value="RCMTFAMILY"/>
</dbReference>
<dbReference type="InterPro" id="IPR023267">
    <property type="entry name" value="RCMT"/>
</dbReference>
<evidence type="ECO:0000313" key="9">
    <source>
        <dbReference type="Proteomes" id="UP000230066"/>
    </source>
</evidence>
<evidence type="ECO:0000256" key="5">
    <source>
        <dbReference type="PROSITE-ProRule" id="PRU01023"/>
    </source>
</evidence>
<evidence type="ECO:0000259" key="7">
    <source>
        <dbReference type="PROSITE" id="PS51686"/>
    </source>
</evidence>
<evidence type="ECO:0000256" key="6">
    <source>
        <dbReference type="SAM" id="MobiDB-lite"/>
    </source>
</evidence>
<keyword evidence="3 5" id="KW-0949">S-adenosyl-L-methionine</keyword>
<feature type="compositionally biased region" description="Basic and acidic residues" evidence="6">
    <location>
        <begin position="128"/>
        <end position="143"/>
    </location>
</feature>
<feature type="compositionally biased region" description="Basic residues" evidence="6">
    <location>
        <begin position="299"/>
        <end position="317"/>
    </location>
</feature>
<keyword evidence="4 5" id="KW-0694">RNA-binding</keyword>
<dbReference type="GO" id="GO:0003723">
    <property type="term" value="F:RNA binding"/>
    <property type="evidence" value="ECO:0007669"/>
    <property type="project" value="UniProtKB-UniRule"/>
</dbReference>
<dbReference type="Proteomes" id="UP000230066">
    <property type="component" value="Unassembled WGS sequence"/>
</dbReference>
<dbReference type="SUPFAM" id="SSF53335">
    <property type="entry name" value="S-adenosyl-L-methionine-dependent methyltransferases"/>
    <property type="match status" value="1"/>
</dbReference>
<evidence type="ECO:0000256" key="2">
    <source>
        <dbReference type="ARBA" id="ARBA00022679"/>
    </source>
</evidence>
<feature type="region of interest" description="Disordered" evidence="6">
    <location>
        <begin position="269"/>
        <end position="317"/>
    </location>
</feature>
<dbReference type="Pfam" id="PF01189">
    <property type="entry name" value="Methyltr_RsmB-F"/>
    <property type="match status" value="1"/>
</dbReference>
<keyword evidence="1 5" id="KW-0489">Methyltransferase</keyword>
<reference evidence="8" key="1">
    <citation type="submission" date="2019-03" db="EMBL/GenBank/DDBJ databases">
        <title>Improved annotation for the trematode Fasciola hepatica.</title>
        <authorList>
            <person name="Choi Y.-J."/>
            <person name="Martin J."/>
            <person name="Mitreva M."/>
        </authorList>
    </citation>
    <scope>NUCLEOTIDE SEQUENCE [LARGE SCALE GENOMIC DNA]</scope>
</reference>
<dbReference type="AlphaFoldDB" id="A0A2H1BT73"/>
<keyword evidence="9" id="KW-1185">Reference proteome</keyword>
<name>A0A2H1BT73_FASHE</name>
<organism evidence="8 9">
    <name type="scientific">Fasciola hepatica</name>
    <name type="common">Liver fluke</name>
    <dbReference type="NCBI Taxonomy" id="6192"/>
    <lineage>
        <taxon>Eukaryota</taxon>
        <taxon>Metazoa</taxon>
        <taxon>Spiralia</taxon>
        <taxon>Lophotrochozoa</taxon>
        <taxon>Platyhelminthes</taxon>
        <taxon>Trematoda</taxon>
        <taxon>Digenea</taxon>
        <taxon>Plagiorchiida</taxon>
        <taxon>Echinostomata</taxon>
        <taxon>Echinostomatoidea</taxon>
        <taxon>Fasciolidae</taxon>
        <taxon>Fasciola</taxon>
    </lineage>
</organism>
<comment type="similarity">
    <text evidence="5">Belongs to the class I-like SAM-binding methyltransferase superfamily. RsmB/NOP family.</text>
</comment>
<keyword evidence="2 5" id="KW-0808">Transferase</keyword>
<evidence type="ECO:0000256" key="1">
    <source>
        <dbReference type="ARBA" id="ARBA00022603"/>
    </source>
</evidence>
<feature type="compositionally biased region" description="Polar residues" evidence="6">
    <location>
        <begin position="115"/>
        <end position="127"/>
    </location>
</feature>